<dbReference type="EMBL" id="JAVDWE010000010">
    <property type="protein sequence ID" value="MDR7095750.1"/>
    <property type="molecule type" value="Genomic_DNA"/>
</dbReference>
<dbReference type="PANTHER" id="PTHR30535:SF34">
    <property type="entry name" value="MOLYBDATE-BINDING PROTEIN MOLA"/>
    <property type="match status" value="1"/>
</dbReference>
<dbReference type="RefSeq" id="WP_310308891.1">
    <property type="nucleotide sequence ID" value="NZ_JAVDWE010000010.1"/>
</dbReference>
<evidence type="ECO:0000259" key="1">
    <source>
        <dbReference type="PROSITE" id="PS50983"/>
    </source>
</evidence>
<dbReference type="Proteomes" id="UP001265550">
    <property type="component" value="Unassembled WGS sequence"/>
</dbReference>
<gene>
    <name evidence="2" type="ORF">J2X09_003502</name>
</gene>
<feature type="domain" description="Fe/B12 periplasmic-binding" evidence="1">
    <location>
        <begin position="50"/>
        <end position="313"/>
    </location>
</feature>
<dbReference type="PROSITE" id="PS50983">
    <property type="entry name" value="FE_B12_PBP"/>
    <property type="match status" value="1"/>
</dbReference>
<dbReference type="Pfam" id="PF01497">
    <property type="entry name" value="Peripla_BP_2"/>
    <property type="match status" value="1"/>
</dbReference>
<name>A0ABU1VEL0_9BURK</name>
<evidence type="ECO:0000313" key="2">
    <source>
        <dbReference type="EMBL" id="MDR7095750.1"/>
    </source>
</evidence>
<comment type="caution">
    <text evidence="2">The sequence shown here is derived from an EMBL/GenBank/DDBJ whole genome shotgun (WGS) entry which is preliminary data.</text>
</comment>
<accession>A0ABU1VEL0</accession>
<dbReference type="SUPFAM" id="SSF53807">
    <property type="entry name" value="Helical backbone' metal receptor"/>
    <property type="match status" value="1"/>
</dbReference>
<sequence length="347" mass="38024">MEHPEHALLRRRDLLIAAGAAACLPSWAQQTRSVTDGTNRRVSVPARVQRIFPAGPPAAIWLYTLAPDALIGWPRANRGPELEFLLPGIGNRPEVGRLTGRGNTTNLEQLLASKPDLIVDAGSTRQTFVELADRVQAQTGIPYALLDGRLDATAQGYTLLGELTGRTERAAQLARYTADTLRTVRERVARATSPPRVYYARGPEGLETGLGGSINVEMFEAMGIRHVAAGLQGGLATLSIEQVLAWDPEVIVTIDQTFAQTVHNNPLWRSVSAVKSGRVHLSPKLPFGWIDFPPSVNRLPGLWWLGSKVFPALFPEDLGTLTRDFYKLFYQVDLTPAQVQRVLAGRD</sequence>
<reference evidence="2 3" key="1">
    <citation type="submission" date="2023-07" db="EMBL/GenBank/DDBJ databases">
        <title>Sorghum-associated microbial communities from plants grown in Nebraska, USA.</title>
        <authorList>
            <person name="Schachtman D."/>
        </authorList>
    </citation>
    <scope>NUCLEOTIDE SEQUENCE [LARGE SCALE GENOMIC DNA]</scope>
    <source>
        <strain evidence="2 3">BE240</strain>
    </source>
</reference>
<organism evidence="2 3">
    <name type="scientific">Hydrogenophaga laconesensis</name>
    <dbReference type="NCBI Taxonomy" id="1805971"/>
    <lineage>
        <taxon>Bacteria</taxon>
        <taxon>Pseudomonadati</taxon>
        <taxon>Pseudomonadota</taxon>
        <taxon>Betaproteobacteria</taxon>
        <taxon>Burkholderiales</taxon>
        <taxon>Comamonadaceae</taxon>
        <taxon>Hydrogenophaga</taxon>
    </lineage>
</organism>
<dbReference type="Gene3D" id="3.40.50.1980">
    <property type="entry name" value="Nitrogenase molybdenum iron protein domain"/>
    <property type="match status" value="2"/>
</dbReference>
<protein>
    <submittedName>
        <fullName evidence="2">Iron complex transport system substrate-binding protein</fullName>
    </submittedName>
</protein>
<keyword evidence="3" id="KW-1185">Reference proteome</keyword>
<dbReference type="CDD" id="cd01147">
    <property type="entry name" value="HemV-2"/>
    <property type="match status" value="1"/>
</dbReference>
<dbReference type="PANTHER" id="PTHR30535">
    <property type="entry name" value="VITAMIN B12-BINDING PROTEIN"/>
    <property type="match status" value="1"/>
</dbReference>
<dbReference type="Gene3D" id="1.20.58.2180">
    <property type="match status" value="1"/>
</dbReference>
<proteinExistence type="predicted"/>
<dbReference type="InterPro" id="IPR002491">
    <property type="entry name" value="ABC_transptr_periplasmic_BD"/>
</dbReference>
<evidence type="ECO:0000313" key="3">
    <source>
        <dbReference type="Proteomes" id="UP001265550"/>
    </source>
</evidence>
<dbReference type="InterPro" id="IPR050902">
    <property type="entry name" value="ABC_Transporter_SBP"/>
</dbReference>